<proteinExistence type="predicted"/>
<evidence type="ECO:0000313" key="1">
    <source>
        <dbReference type="EMBL" id="KAK1737299.1"/>
    </source>
</evidence>
<evidence type="ECO:0000313" key="2">
    <source>
        <dbReference type="Proteomes" id="UP001224775"/>
    </source>
</evidence>
<comment type="caution">
    <text evidence="1">The sequence shown here is derived from an EMBL/GenBank/DDBJ whole genome shotgun (WGS) entry which is preliminary data.</text>
</comment>
<gene>
    <name evidence="1" type="ORF">QTG54_012166</name>
</gene>
<accession>A0AAD8Y156</accession>
<dbReference type="Proteomes" id="UP001224775">
    <property type="component" value="Unassembled WGS sequence"/>
</dbReference>
<protein>
    <submittedName>
        <fullName evidence="1">Uncharacterized protein</fullName>
    </submittedName>
</protein>
<dbReference type="AlphaFoldDB" id="A0AAD8Y156"/>
<name>A0AAD8Y156_9STRA</name>
<dbReference type="EMBL" id="JATAAI010000026">
    <property type="protein sequence ID" value="KAK1737299.1"/>
    <property type="molecule type" value="Genomic_DNA"/>
</dbReference>
<sequence>MTNIETNPTTKLDGKLQSTTKVPLALAAETSLAAATAVPLSPSMPANPPRIASVAPLKKRALRLPHQRLKMKRHMLKHQGSSGLQPKHRSYTSVGHLERVKFSLFLKILMHHLSMKDEDFVEQARTVVLDCIKSQREGKLQDTPLMSALKGRLFGLVGKNDWEICQRYLERYLTYHNIVTEL</sequence>
<organism evidence="1 2">
    <name type="scientific">Skeletonema marinoi</name>
    <dbReference type="NCBI Taxonomy" id="267567"/>
    <lineage>
        <taxon>Eukaryota</taxon>
        <taxon>Sar</taxon>
        <taxon>Stramenopiles</taxon>
        <taxon>Ochrophyta</taxon>
        <taxon>Bacillariophyta</taxon>
        <taxon>Coscinodiscophyceae</taxon>
        <taxon>Thalassiosirophycidae</taxon>
        <taxon>Thalassiosirales</taxon>
        <taxon>Skeletonemataceae</taxon>
        <taxon>Skeletonema</taxon>
        <taxon>Skeletonema marinoi-dohrnii complex</taxon>
    </lineage>
</organism>
<keyword evidence="2" id="KW-1185">Reference proteome</keyword>
<reference evidence="1" key="1">
    <citation type="submission" date="2023-06" db="EMBL/GenBank/DDBJ databases">
        <title>Survivors Of The Sea: Transcriptome response of Skeletonema marinoi to long-term dormancy.</title>
        <authorList>
            <person name="Pinder M.I.M."/>
            <person name="Kourtchenko O."/>
            <person name="Robertson E.K."/>
            <person name="Larsson T."/>
            <person name="Maumus F."/>
            <person name="Osuna-Cruz C.M."/>
            <person name="Vancaester E."/>
            <person name="Stenow R."/>
            <person name="Vandepoele K."/>
            <person name="Ploug H."/>
            <person name="Bruchert V."/>
            <person name="Godhe A."/>
            <person name="Topel M."/>
        </authorList>
    </citation>
    <scope>NUCLEOTIDE SEQUENCE</scope>
    <source>
        <strain evidence="1">R05AC</strain>
    </source>
</reference>